<dbReference type="Proteomes" id="UP000294847">
    <property type="component" value="Chromosome 2"/>
</dbReference>
<dbReference type="GO" id="GO:0030515">
    <property type="term" value="F:snoRNA binding"/>
    <property type="evidence" value="ECO:0007669"/>
    <property type="project" value="TreeGrafter"/>
</dbReference>
<gene>
    <name evidence="3" type="ORF">PoMZ_01220</name>
</gene>
<evidence type="ECO:0000256" key="2">
    <source>
        <dbReference type="SAM" id="MobiDB-lite"/>
    </source>
</evidence>
<evidence type="ECO:0008006" key="5">
    <source>
        <dbReference type="Google" id="ProtNLM"/>
    </source>
</evidence>
<feature type="compositionally biased region" description="Acidic residues" evidence="2">
    <location>
        <begin position="91"/>
        <end position="109"/>
    </location>
</feature>
<evidence type="ECO:0000256" key="1">
    <source>
        <dbReference type="ARBA" id="ARBA00007114"/>
    </source>
</evidence>
<feature type="region of interest" description="Disordered" evidence="2">
    <location>
        <begin position="86"/>
        <end position="109"/>
    </location>
</feature>
<reference evidence="3 4" key="1">
    <citation type="journal article" date="2019" name="Mol. Biol. Evol.">
        <title>Blast fungal genomes show frequent chromosomal changes, gene gains and losses, and effector gene turnover.</title>
        <authorList>
            <person name="Gomez Luciano L.B."/>
            <person name="Jason Tsai I."/>
            <person name="Chuma I."/>
            <person name="Tosa Y."/>
            <person name="Chen Y.H."/>
            <person name="Li J.Y."/>
            <person name="Li M.Y."/>
            <person name="Jade Lu M.Y."/>
            <person name="Nakayashiki H."/>
            <person name="Li W.H."/>
        </authorList>
    </citation>
    <scope>NUCLEOTIDE SEQUENCE [LARGE SCALE GENOMIC DNA]</scope>
    <source>
        <strain evidence="3">MZ5-1-6</strain>
    </source>
</reference>
<sequence length="485" mass="53420">MPKATTPNARSRRHNPLESDILATGVLRQKAPKRKHKESTEAENYVDSRASQQILALGRELLEDERQEGGAATEKTHDAFALESGRFQNDDVADDEFPAEDDAWGSDEEVEEVEVDPEDLEAFNRFLPADGDDDPLLRLGWGGQGDAEEEAPTNLADIILAKIQEKEAMDAGKIPQVSAVEGEMQDLPPKVVEVYTIIGQMLARYKSGKLPKPFKVLPTIPRWEDILVVTNPEQWTPNAVYAATKIFSSANSAAAQRFMELVVLDAFKTDIFEHKKLNPHLFNALKKGLYRPAAWFKGFLFPLVSGGCTLREAAIVAAALARVSVPVLHSAAAIKGLCDIAAQEASQGTEGGGATNILLRCLLEKKYALPYQCIDALVFHFLRFRNADPASVREEDVSKIGKDGAAMSRIALPVIWHQCLLSFAQHYRDQITEEQRELLLDLLLTHGHSGIGPEVRRELLAGRGRGVPLEQEGPAFDGDDTMLVD</sequence>
<evidence type="ECO:0000313" key="3">
    <source>
        <dbReference type="EMBL" id="QBZ56314.1"/>
    </source>
</evidence>
<dbReference type="GO" id="GO:0005730">
    <property type="term" value="C:nucleolus"/>
    <property type="evidence" value="ECO:0007669"/>
    <property type="project" value="TreeGrafter"/>
</dbReference>
<dbReference type="PANTHER" id="PTHR12821">
    <property type="entry name" value="BYSTIN"/>
    <property type="match status" value="1"/>
</dbReference>
<dbReference type="InterPro" id="IPR007955">
    <property type="entry name" value="Bystin"/>
</dbReference>
<dbReference type="EMBL" id="CP034205">
    <property type="protein sequence ID" value="QBZ56314.1"/>
    <property type="molecule type" value="Genomic_DNA"/>
</dbReference>
<comment type="similarity">
    <text evidence="1">Belongs to the bystin family.</text>
</comment>
<organism evidence="3 4">
    <name type="scientific">Pyricularia oryzae</name>
    <name type="common">Rice blast fungus</name>
    <name type="synonym">Magnaporthe oryzae</name>
    <dbReference type="NCBI Taxonomy" id="318829"/>
    <lineage>
        <taxon>Eukaryota</taxon>
        <taxon>Fungi</taxon>
        <taxon>Dikarya</taxon>
        <taxon>Ascomycota</taxon>
        <taxon>Pezizomycotina</taxon>
        <taxon>Sordariomycetes</taxon>
        <taxon>Sordariomycetidae</taxon>
        <taxon>Magnaporthales</taxon>
        <taxon>Pyriculariaceae</taxon>
        <taxon>Pyricularia</taxon>
    </lineage>
</organism>
<proteinExistence type="inferred from homology"/>
<dbReference type="GO" id="GO:0030688">
    <property type="term" value="C:preribosome, small subunit precursor"/>
    <property type="evidence" value="ECO:0007669"/>
    <property type="project" value="TreeGrafter"/>
</dbReference>
<dbReference type="GO" id="GO:0006364">
    <property type="term" value="P:rRNA processing"/>
    <property type="evidence" value="ECO:0007669"/>
    <property type="project" value="TreeGrafter"/>
</dbReference>
<evidence type="ECO:0000313" key="4">
    <source>
        <dbReference type="Proteomes" id="UP000294847"/>
    </source>
</evidence>
<dbReference type="GO" id="GO:0005737">
    <property type="term" value="C:cytoplasm"/>
    <property type="evidence" value="ECO:0007669"/>
    <property type="project" value="TreeGrafter"/>
</dbReference>
<dbReference type="AlphaFoldDB" id="A0A4P7N881"/>
<accession>A0A4P7N881</accession>
<dbReference type="PANTHER" id="PTHR12821:SF0">
    <property type="entry name" value="BYSTIN"/>
    <property type="match status" value="1"/>
</dbReference>
<name>A0A4P7N881_PYROR</name>
<protein>
    <recommendedName>
        <fullName evidence="5">Bystin</fullName>
    </recommendedName>
</protein>
<dbReference type="Pfam" id="PF05291">
    <property type="entry name" value="Bystin"/>
    <property type="match status" value="1"/>
</dbReference>
<feature type="region of interest" description="Disordered" evidence="2">
    <location>
        <begin position="1"/>
        <end position="50"/>
    </location>
</feature>